<feature type="region of interest" description="Disordered" evidence="1">
    <location>
        <begin position="1"/>
        <end position="20"/>
    </location>
</feature>
<dbReference type="Proteomes" id="UP000265520">
    <property type="component" value="Unassembled WGS sequence"/>
</dbReference>
<reference evidence="2 3" key="1">
    <citation type="journal article" date="2018" name="Front. Plant Sci.">
        <title>Red Clover (Trifolium pratense) and Zigzag Clover (T. medium) - A Picture of Genomic Similarities and Differences.</title>
        <authorList>
            <person name="Dluhosova J."/>
            <person name="Istvanek J."/>
            <person name="Nedelnik J."/>
            <person name="Repkova J."/>
        </authorList>
    </citation>
    <scope>NUCLEOTIDE SEQUENCE [LARGE SCALE GENOMIC DNA]</scope>
    <source>
        <strain evidence="3">cv. 10/8</strain>
        <tissue evidence="2">Leaf</tissue>
    </source>
</reference>
<sequence length="46" mass="5193">MGASAGDPHRDRTSLHPPPSYPMPFYSLMEVLGLSKDKIWPRLDPQ</sequence>
<evidence type="ECO:0000313" key="3">
    <source>
        <dbReference type="Proteomes" id="UP000265520"/>
    </source>
</evidence>
<accession>A0A392W1C9</accession>
<evidence type="ECO:0000256" key="1">
    <source>
        <dbReference type="SAM" id="MobiDB-lite"/>
    </source>
</evidence>
<keyword evidence="3" id="KW-1185">Reference proteome</keyword>
<dbReference type="EMBL" id="LXQA011317603">
    <property type="protein sequence ID" value="MCI93021.1"/>
    <property type="molecule type" value="Genomic_DNA"/>
</dbReference>
<proteinExistence type="predicted"/>
<dbReference type="AlphaFoldDB" id="A0A392W1C9"/>
<feature type="non-terminal residue" evidence="2">
    <location>
        <position position="46"/>
    </location>
</feature>
<evidence type="ECO:0000313" key="2">
    <source>
        <dbReference type="EMBL" id="MCI93021.1"/>
    </source>
</evidence>
<name>A0A392W1C9_9FABA</name>
<organism evidence="2 3">
    <name type="scientific">Trifolium medium</name>
    <dbReference type="NCBI Taxonomy" id="97028"/>
    <lineage>
        <taxon>Eukaryota</taxon>
        <taxon>Viridiplantae</taxon>
        <taxon>Streptophyta</taxon>
        <taxon>Embryophyta</taxon>
        <taxon>Tracheophyta</taxon>
        <taxon>Spermatophyta</taxon>
        <taxon>Magnoliopsida</taxon>
        <taxon>eudicotyledons</taxon>
        <taxon>Gunneridae</taxon>
        <taxon>Pentapetalae</taxon>
        <taxon>rosids</taxon>
        <taxon>fabids</taxon>
        <taxon>Fabales</taxon>
        <taxon>Fabaceae</taxon>
        <taxon>Papilionoideae</taxon>
        <taxon>50 kb inversion clade</taxon>
        <taxon>NPAAA clade</taxon>
        <taxon>Hologalegina</taxon>
        <taxon>IRL clade</taxon>
        <taxon>Trifolieae</taxon>
        <taxon>Trifolium</taxon>
    </lineage>
</organism>
<protein>
    <submittedName>
        <fullName evidence="2">Uncharacterized protein</fullName>
    </submittedName>
</protein>
<comment type="caution">
    <text evidence="2">The sequence shown here is derived from an EMBL/GenBank/DDBJ whole genome shotgun (WGS) entry which is preliminary data.</text>
</comment>